<dbReference type="InterPro" id="IPR036396">
    <property type="entry name" value="Cyt_P450_sf"/>
</dbReference>
<dbReference type="EMBL" id="BPLR01021714">
    <property type="protein sequence ID" value="GIX92730.1"/>
    <property type="molecule type" value="Genomic_DNA"/>
</dbReference>
<evidence type="ECO:0000256" key="1">
    <source>
        <dbReference type="ARBA" id="ARBA00010617"/>
    </source>
</evidence>
<dbReference type="PRINTS" id="PR00463">
    <property type="entry name" value="EP450I"/>
</dbReference>
<evidence type="ECO:0000313" key="7">
    <source>
        <dbReference type="Proteomes" id="UP001054945"/>
    </source>
</evidence>
<protein>
    <recommendedName>
        <fullName evidence="8">Cytochrome P450</fullName>
    </recommendedName>
</protein>
<keyword evidence="4" id="KW-0503">Monooxygenase</keyword>
<dbReference type="InterPro" id="IPR001128">
    <property type="entry name" value="Cyt_P450"/>
</dbReference>
<dbReference type="Pfam" id="PF00067">
    <property type="entry name" value="p450"/>
    <property type="match status" value="1"/>
</dbReference>
<sequence length="99" mass="11429">MVVAFDLFSTSSRTKIGAYDIPEDTIVMPNLWGVHHDAEYWENPFAFRPERFLKDGRAVRPRAFVPFSCGKNRICQRKSGSSAQCLRDGGKKREFFLNR</sequence>
<dbReference type="InterPro" id="IPR002401">
    <property type="entry name" value="Cyt_P450_E_grp-I"/>
</dbReference>
<comment type="cofactor">
    <cofactor evidence="5">
        <name>heme</name>
        <dbReference type="ChEBI" id="CHEBI:30413"/>
    </cofactor>
</comment>
<dbReference type="GO" id="GO:0016705">
    <property type="term" value="F:oxidoreductase activity, acting on paired donors, with incorporation or reduction of molecular oxygen"/>
    <property type="evidence" value="ECO:0007669"/>
    <property type="project" value="InterPro"/>
</dbReference>
<accession>A0AAV4P811</accession>
<dbReference type="Proteomes" id="UP001054945">
    <property type="component" value="Unassembled WGS sequence"/>
</dbReference>
<reference evidence="6 7" key="1">
    <citation type="submission" date="2021-06" db="EMBL/GenBank/DDBJ databases">
        <title>Caerostris extrusa draft genome.</title>
        <authorList>
            <person name="Kono N."/>
            <person name="Arakawa K."/>
        </authorList>
    </citation>
    <scope>NUCLEOTIDE SEQUENCE [LARGE SCALE GENOMIC DNA]</scope>
</reference>
<proteinExistence type="inferred from homology"/>
<dbReference type="Gene3D" id="1.10.630.10">
    <property type="entry name" value="Cytochrome P450"/>
    <property type="match status" value="1"/>
</dbReference>
<feature type="binding site" description="axial binding residue" evidence="5">
    <location>
        <position position="75"/>
    </location>
    <ligand>
        <name>heme</name>
        <dbReference type="ChEBI" id="CHEBI:30413"/>
    </ligand>
    <ligandPart>
        <name>Fe</name>
        <dbReference type="ChEBI" id="CHEBI:18248"/>
    </ligandPart>
</feature>
<evidence type="ECO:0000256" key="4">
    <source>
        <dbReference type="ARBA" id="ARBA00023033"/>
    </source>
</evidence>
<dbReference type="PANTHER" id="PTHR24300">
    <property type="entry name" value="CYTOCHROME P450 508A4-RELATED"/>
    <property type="match status" value="1"/>
</dbReference>
<comment type="similarity">
    <text evidence="1">Belongs to the cytochrome P450 family.</text>
</comment>
<keyword evidence="5" id="KW-0349">Heme</keyword>
<organism evidence="6 7">
    <name type="scientific">Caerostris extrusa</name>
    <name type="common">Bark spider</name>
    <name type="synonym">Caerostris bankana</name>
    <dbReference type="NCBI Taxonomy" id="172846"/>
    <lineage>
        <taxon>Eukaryota</taxon>
        <taxon>Metazoa</taxon>
        <taxon>Ecdysozoa</taxon>
        <taxon>Arthropoda</taxon>
        <taxon>Chelicerata</taxon>
        <taxon>Arachnida</taxon>
        <taxon>Araneae</taxon>
        <taxon>Araneomorphae</taxon>
        <taxon>Entelegynae</taxon>
        <taxon>Araneoidea</taxon>
        <taxon>Araneidae</taxon>
        <taxon>Caerostris</taxon>
    </lineage>
</organism>
<evidence type="ECO:0000256" key="2">
    <source>
        <dbReference type="ARBA" id="ARBA00022723"/>
    </source>
</evidence>
<dbReference type="GO" id="GO:0005506">
    <property type="term" value="F:iron ion binding"/>
    <property type="evidence" value="ECO:0007669"/>
    <property type="project" value="InterPro"/>
</dbReference>
<evidence type="ECO:0000256" key="3">
    <source>
        <dbReference type="ARBA" id="ARBA00023004"/>
    </source>
</evidence>
<name>A0AAV4P811_CAEEX</name>
<comment type="caution">
    <text evidence="6">The sequence shown here is derived from an EMBL/GenBank/DDBJ whole genome shotgun (WGS) entry which is preliminary data.</text>
</comment>
<keyword evidence="7" id="KW-1185">Reference proteome</keyword>
<dbReference type="GO" id="GO:0004497">
    <property type="term" value="F:monooxygenase activity"/>
    <property type="evidence" value="ECO:0007669"/>
    <property type="project" value="UniProtKB-KW"/>
</dbReference>
<dbReference type="AlphaFoldDB" id="A0AAV4P811"/>
<keyword evidence="2 5" id="KW-0479">Metal-binding</keyword>
<keyword evidence="3 5" id="KW-0408">Iron</keyword>
<dbReference type="GO" id="GO:0020037">
    <property type="term" value="F:heme binding"/>
    <property type="evidence" value="ECO:0007669"/>
    <property type="project" value="InterPro"/>
</dbReference>
<keyword evidence="4" id="KW-0560">Oxidoreductase</keyword>
<evidence type="ECO:0008006" key="8">
    <source>
        <dbReference type="Google" id="ProtNLM"/>
    </source>
</evidence>
<evidence type="ECO:0000256" key="5">
    <source>
        <dbReference type="PIRSR" id="PIRSR602401-1"/>
    </source>
</evidence>
<dbReference type="SUPFAM" id="SSF48264">
    <property type="entry name" value="Cytochrome P450"/>
    <property type="match status" value="1"/>
</dbReference>
<evidence type="ECO:0000313" key="6">
    <source>
        <dbReference type="EMBL" id="GIX92730.1"/>
    </source>
</evidence>
<gene>
    <name evidence="6" type="ORF">CEXT_624161</name>
</gene>
<dbReference type="InterPro" id="IPR050182">
    <property type="entry name" value="Cytochrome_P450_fam2"/>
</dbReference>